<reference evidence="1" key="1">
    <citation type="submission" date="2020-12" db="EMBL/GenBank/DDBJ databases">
        <title>Metabolic potential, ecology and presence of endohyphal bacteria is reflected in genomic diversity of Mucoromycotina.</title>
        <authorList>
            <person name="Muszewska A."/>
            <person name="Okrasinska A."/>
            <person name="Steczkiewicz K."/>
            <person name="Drgas O."/>
            <person name="Orlowska M."/>
            <person name="Perlinska-Lenart U."/>
            <person name="Aleksandrzak-Piekarczyk T."/>
            <person name="Szatraj K."/>
            <person name="Zielenkiewicz U."/>
            <person name="Pilsyk S."/>
            <person name="Malc E."/>
            <person name="Mieczkowski P."/>
            <person name="Kruszewska J.S."/>
            <person name="Biernat P."/>
            <person name="Pawlowska J."/>
        </authorList>
    </citation>
    <scope>NUCLEOTIDE SEQUENCE</scope>
    <source>
        <strain evidence="1">WA0000017839</strain>
    </source>
</reference>
<gene>
    <name evidence="1" type="ORF">INT47_001989</name>
</gene>
<proteinExistence type="predicted"/>
<protein>
    <submittedName>
        <fullName evidence="1">Uncharacterized protein</fullName>
    </submittedName>
</protein>
<organism evidence="1 2">
    <name type="scientific">Mucor saturninus</name>
    <dbReference type="NCBI Taxonomy" id="64648"/>
    <lineage>
        <taxon>Eukaryota</taxon>
        <taxon>Fungi</taxon>
        <taxon>Fungi incertae sedis</taxon>
        <taxon>Mucoromycota</taxon>
        <taxon>Mucoromycotina</taxon>
        <taxon>Mucoromycetes</taxon>
        <taxon>Mucorales</taxon>
        <taxon>Mucorineae</taxon>
        <taxon>Mucoraceae</taxon>
        <taxon>Mucor</taxon>
    </lineage>
</organism>
<dbReference type="EMBL" id="JAEPRD010000014">
    <property type="protein sequence ID" value="KAG2209840.1"/>
    <property type="molecule type" value="Genomic_DNA"/>
</dbReference>
<evidence type="ECO:0000313" key="2">
    <source>
        <dbReference type="Proteomes" id="UP000603453"/>
    </source>
</evidence>
<keyword evidence="2" id="KW-1185">Reference proteome</keyword>
<sequence>MYRIPGGKHTIATTPVLVEVQQIVDMQFLKRLTRYCLNIHGLTKVKPVVMVFAIQAFSSKALIEENSDQPHHKSYYTSKKYLWAKTCRFYSLDSIAADVMNSTTMKPVTAVTYFLCNQKKSLFGLEKSEDTELRSIYRIATRSFEPYTIKEEENYNHMLDVMNNTNSQFQKISKCADDLQKSRDDDTILKRIKRYAEDGSEYTNKKGN</sequence>
<dbReference type="AlphaFoldDB" id="A0A8H7V794"/>
<dbReference type="Proteomes" id="UP000603453">
    <property type="component" value="Unassembled WGS sequence"/>
</dbReference>
<dbReference type="OrthoDB" id="2269713at2759"/>
<comment type="caution">
    <text evidence="1">The sequence shown here is derived from an EMBL/GenBank/DDBJ whole genome shotgun (WGS) entry which is preliminary data.</text>
</comment>
<name>A0A8H7V794_9FUNG</name>
<accession>A0A8H7V794</accession>
<evidence type="ECO:0000313" key="1">
    <source>
        <dbReference type="EMBL" id="KAG2209840.1"/>
    </source>
</evidence>